<dbReference type="Proteomes" id="UP000184330">
    <property type="component" value="Unassembled WGS sequence"/>
</dbReference>
<reference evidence="2 3" key="1">
    <citation type="submission" date="2016-03" db="EMBL/GenBank/DDBJ databases">
        <authorList>
            <person name="Ploux O."/>
        </authorList>
    </citation>
    <scope>NUCLEOTIDE SEQUENCE [LARGE SCALE GENOMIC DNA]</scope>
    <source>
        <strain evidence="2 3">UAMH 11012</strain>
    </source>
</reference>
<evidence type="ECO:0000313" key="2">
    <source>
        <dbReference type="EMBL" id="CZR57856.1"/>
    </source>
</evidence>
<dbReference type="InterPro" id="IPR001810">
    <property type="entry name" value="F-box_dom"/>
</dbReference>
<dbReference type="OrthoDB" id="2853639at2759"/>
<gene>
    <name evidence="2" type="ORF">PAC_07745</name>
</gene>
<dbReference type="Pfam" id="PF00646">
    <property type="entry name" value="F-box"/>
    <property type="match status" value="1"/>
</dbReference>
<evidence type="ECO:0000313" key="3">
    <source>
        <dbReference type="Proteomes" id="UP000184330"/>
    </source>
</evidence>
<accession>A0A1L7WYL9</accession>
<sequence length="348" mass="40537">MGLLDLPVEILILIPNHLRNIEDFMSASSSCRTLRNAFQGTDPHQILRLAGAASRIFFHPDPYFLIAATVRQVSDWALESQENTEILRKAFMGGIEGLYDLCIEKAGLTMEDVRRLHAMRFTVLNPMSDFIDKIAGKQWYSTPNFWDGGVSDANTVACEAERALFQIIIYGELFSSTMRAHLQPELNLPRFDFHFRLDYIRYCIPDWICEMGAPGIDRPLPVGPYAPEEMKVNHLPADQIALNHVLNCRRWRESWERVRRQIGEDFQLEWKQDMWHSAVQCQGLEGLEMLRPGGVEKWRDRLTEIRNRIEKLEKMPEVYDFHPRSQQGTEYPFMANEVYILMCGLWPW</sequence>
<protein>
    <recommendedName>
        <fullName evidence="1">F-box domain-containing protein</fullName>
    </recommendedName>
</protein>
<keyword evidence="3" id="KW-1185">Reference proteome</keyword>
<dbReference type="AlphaFoldDB" id="A0A1L7WYL9"/>
<name>A0A1L7WYL9_9HELO</name>
<feature type="domain" description="F-box" evidence="1">
    <location>
        <begin position="3"/>
        <end position="39"/>
    </location>
</feature>
<proteinExistence type="predicted"/>
<dbReference type="STRING" id="576137.A0A1L7WYL9"/>
<evidence type="ECO:0000259" key="1">
    <source>
        <dbReference type="Pfam" id="PF00646"/>
    </source>
</evidence>
<dbReference type="EMBL" id="FJOG01000010">
    <property type="protein sequence ID" value="CZR57856.1"/>
    <property type="molecule type" value="Genomic_DNA"/>
</dbReference>
<organism evidence="2 3">
    <name type="scientific">Phialocephala subalpina</name>
    <dbReference type="NCBI Taxonomy" id="576137"/>
    <lineage>
        <taxon>Eukaryota</taxon>
        <taxon>Fungi</taxon>
        <taxon>Dikarya</taxon>
        <taxon>Ascomycota</taxon>
        <taxon>Pezizomycotina</taxon>
        <taxon>Leotiomycetes</taxon>
        <taxon>Helotiales</taxon>
        <taxon>Mollisiaceae</taxon>
        <taxon>Phialocephala</taxon>
        <taxon>Phialocephala fortinii species complex</taxon>
    </lineage>
</organism>